<comment type="function">
    <text evidence="7">Binds to 23S rRNA. Forms part of two intersubunit bridges in the 70S ribosome.</text>
</comment>
<dbReference type="SMART" id="SM01374">
    <property type="entry name" value="Ribosomal_L14"/>
    <property type="match status" value="1"/>
</dbReference>
<dbReference type="Gene3D" id="2.40.150.20">
    <property type="entry name" value="Ribosomal protein L14"/>
    <property type="match status" value="1"/>
</dbReference>
<dbReference type="PANTHER" id="PTHR11761">
    <property type="entry name" value="50S/60S RIBOSOMAL PROTEIN L14/L23"/>
    <property type="match status" value="1"/>
</dbReference>
<dbReference type="Pfam" id="PF00238">
    <property type="entry name" value="Ribosomal_L14"/>
    <property type="match status" value="1"/>
</dbReference>
<feature type="region of interest" description="Disordered" evidence="9">
    <location>
        <begin position="1"/>
        <end position="20"/>
    </location>
</feature>
<dbReference type="GO" id="GO:0003735">
    <property type="term" value="F:structural constituent of ribosome"/>
    <property type="evidence" value="ECO:0007669"/>
    <property type="project" value="InterPro"/>
</dbReference>
<dbReference type="InterPro" id="IPR000218">
    <property type="entry name" value="Ribosomal_uL14"/>
</dbReference>
<comment type="subunit">
    <text evidence="6 7">Part of the 50S ribosomal subunit. Forms a cluster with proteins L3 and L24e, part of which may contact the 16S rRNA in 2 intersubunit bridges.</text>
</comment>
<name>A0A7C5P1I1_THELI</name>
<accession>A0A7C5P1I1</accession>
<protein>
    <recommendedName>
        <fullName evidence="7">Large ribosomal subunit protein uL14</fullName>
    </recommendedName>
</protein>
<dbReference type="PANTHER" id="PTHR11761:SF8">
    <property type="entry name" value="LARGE RIBOSOMAL SUBUNIT PROTEIN UL14"/>
    <property type="match status" value="1"/>
</dbReference>
<keyword evidence="4 7" id="KW-0689">Ribosomal protein</keyword>
<keyword evidence="2 7" id="KW-0699">rRNA-binding</keyword>
<dbReference type="EMBL" id="DRTU01000100">
    <property type="protein sequence ID" value="HHI00325.1"/>
    <property type="molecule type" value="Genomic_DNA"/>
</dbReference>
<evidence type="ECO:0000313" key="10">
    <source>
        <dbReference type="EMBL" id="HHI00325.1"/>
    </source>
</evidence>
<evidence type="ECO:0000256" key="4">
    <source>
        <dbReference type="ARBA" id="ARBA00022980"/>
    </source>
</evidence>
<dbReference type="InterPro" id="IPR019972">
    <property type="entry name" value="Ribosomal_uL14_CS"/>
</dbReference>
<dbReference type="InterPro" id="IPR036853">
    <property type="entry name" value="Ribosomal_uL14_sf"/>
</dbReference>
<proteinExistence type="inferred from homology"/>
<dbReference type="Proteomes" id="UP000886217">
    <property type="component" value="Unassembled WGS sequence"/>
</dbReference>
<dbReference type="PROSITE" id="PS00049">
    <property type="entry name" value="RIBOSOMAL_L14"/>
    <property type="match status" value="1"/>
</dbReference>
<evidence type="ECO:0000256" key="8">
    <source>
        <dbReference type="RuleBase" id="RU003949"/>
    </source>
</evidence>
<comment type="caution">
    <text evidence="10">The sequence shown here is derived from an EMBL/GenBank/DDBJ whole genome shotgun (WGS) entry which is preliminary data.</text>
</comment>
<keyword evidence="3 7" id="KW-0694">RNA-binding</keyword>
<sequence length="147" mass="15885">MRRGEDNGKKGAGATRGISPVRPTRALPIGAYLKVADNSGAKIIQIIGVVGYKGVRRRLASAGVGDMVVATVKKGRPDMRHQVVRAVIVRQRKEYKRLDGMRVKFEDNAAVITTPEGVPRGTEVRGPVAREAAEKWVRVGSIASMVL</sequence>
<evidence type="ECO:0000256" key="5">
    <source>
        <dbReference type="ARBA" id="ARBA00023274"/>
    </source>
</evidence>
<dbReference type="CDD" id="cd00337">
    <property type="entry name" value="Ribosomal_uL14"/>
    <property type="match status" value="1"/>
</dbReference>
<reference evidence="10" key="1">
    <citation type="journal article" date="2020" name="mSystems">
        <title>Genome- and Community-Level Interaction Insights into Carbon Utilization and Element Cycling Functions of Hydrothermarchaeota in Hydrothermal Sediment.</title>
        <authorList>
            <person name="Zhou Z."/>
            <person name="Liu Y."/>
            <person name="Xu W."/>
            <person name="Pan J."/>
            <person name="Luo Z.H."/>
            <person name="Li M."/>
        </authorList>
    </citation>
    <scope>NUCLEOTIDE SEQUENCE [LARGE SCALE GENOMIC DNA]</scope>
    <source>
        <strain evidence="10">HyVt-93</strain>
    </source>
</reference>
<dbReference type="FunFam" id="2.40.150.20:FF:000007">
    <property type="entry name" value="50S ribosomal protein L14"/>
    <property type="match status" value="1"/>
</dbReference>
<organism evidence="10">
    <name type="scientific">Thermococcus litoralis</name>
    <dbReference type="NCBI Taxonomy" id="2265"/>
    <lineage>
        <taxon>Archaea</taxon>
        <taxon>Methanobacteriati</taxon>
        <taxon>Methanobacteriota</taxon>
        <taxon>Thermococci</taxon>
        <taxon>Thermococcales</taxon>
        <taxon>Thermococcaceae</taxon>
        <taxon>Thermococcus</taxon>
    </lineage>
</organism>
<comment type="similarity">
    <text evidence="1 7 8">Belongs to the universal ribosomal protein uL14 family.</text>
</comment>
<evidence type="ECO:0000256" key="3">
    <source>
        <dbReference type="ARBA" id="ARBA00022884"/>
    </source>
</evidence>
<evidence type="ECO:0000256" key="9">
    <source>
        <dbReference type="SAM" id="MobiDB-lite"/>
    </source>
</evidence>
<dbReference type="InterPro" id="IPR019971">
    <property type="entry name" value="Ribosomal_uL14_arc"/>
</dbReference>
<evidence type="ECO:0000256" key="7">
    <source>
        <dbReference type="HAMAP-Rule" id="MF_01367"/>
    </source>
</evidence>
<dbReference type="NCBIfam" id="NF006344">
    <property type="entry name" value="PRK08571.1"/>
    <property type="match status" value="1"/>
</dbReference>
<dbReference type="GO" id="GO:0022625">
    <property type="term" value="C:cytosolic large ribosomal subunit"/>
    <property type="evidence" value="ECO:0007669"/>
    <property type="project" value="TreeGrafter"/>
</dbReference>
<evidence type="ECO:0000256" key="1">
    <source>
        <dbReference type="ARBA" id="ARBA00010745"/>
    </source>
</evidence>
<dbReference type="GO" id="GO:0070180">
    <property type="term" value="F:large ribosomal subunit rRNA binding"/>
    <property type="evidence" value="ECO:0007669"/>
    <property type="project" value="TreeGrafter"/>
</dbReference>
<evidence type="ECO:0000256" key="6">
    <source>
        <dbReference type="ARBA" id="ARBA00066027"/>
    </source>
</evidence>
<gene>
    <name evidence="7" type="primary">rpl14</name>
    <name evidence="10" type="ORF">ENL40_02425</name>
</gene>
<evidence type="ECO:0000256" key="2">
    <source>
        <dbReference type="ARBA" id="ARBA00022730"/>
    </source>
</evidence>
<dbReference type="NCBIfam" id="TIGR03673">
    <property type="entry name" value="uL14_arch"/>
    <property type="match status" value="1"/>
</dbReference>
<dbReference type="AlphaFoldDB" id="A0A7C5P1I1"/>
<dbReference type="GO" id="GO:0006412">
    <property type="term" value="P:translation"/>
    <property type="evidence" value="ECO:0007669"/>
    <property type="project" value="UniProtKB-UniRule"/>
</dbReference>
<dbReference type="SUPFAM" id="SSF50193">
    <property type="entry name" value="Ribosomal protein L14"/>
    <property type="match status" value="1"/>
</dbReference>
<dbReference type="HAMAP" id="MF_01367">
    <property type="entry name" value="Ribosomal_uL14"/>
    <property type="match status" value="1"/>
</dbReference>
<keyword evidence="5 7" id="KW-0687">Ribonucleoprotein</keyword>